<name>A0A3S2NWQ9_ORYJA</name>
<feature type="region of interest" description="Disordered" evidence="1">
    <location>
        <begin position="1"/>
        <end position="124"/>
    </location>
</feature>
<keyword evidence="3" id="KW-1185">Reference proteome</keyword>
<accession>A0A3S2NWQ9</accession>
<evidence type="ECO:0000313" key="3">
    <source>
        <dbReference type="Proteomes" id="UP000283210"/>
    </source>
</evidence>
<dbReference type="EMBL" id="CM012453">
    <property type="protein sequence ID" value="RVE61106.1"/>
    <property type="molecule type" value="Genomic_DNA"/>
</dbReference>
<proteinExistence type="predicted"/>
<dbReference type="Proteomes" id="UP000283210">
    <property type="component" value="Chromosome 17"/>
</dbReference>
<dbReference type="AlphaFoldDB" id="A0A3S2NWQ9"/>
<protein>
    <submittedName>
        <fullName evidence="2">Uncharacterized protein</fullName>
    </submittedName>
</protein>
<reference evidence="2 3" key="1">
    <citation type="submission" date="2018-11" db="EMBL/GenBank/DDBJ databases">
        <authorList>
            <person name="Lopez-Roques C."/>
            <person name="Donnadieu C."/>
            <person name="Bouchez O."/>
            <person name="Klopp C."/>
            <person name="Cabau C."/>
            <person name="Zahm M."/>
        </authorList>
    </citation>
    <scope>NUCLEOTIDE SEQUENCE [LARGE SCALE GENOMIC DNA]</scope>
    <source>
        <strain evidence="2">RS831</strain>
        <tissue evidence="2">Whole body</tissue>
    </source>
</reference>
<evidence type="ECO:0000313" key="2">
    <source>
        <dbReference type="EMBL" id="RVE61106.1"/>
    </source>
</evidence>
<feature type="compositionally biased region" description="Polar residues" evidence="1">
    <location>
        <begin position="1"/>
        <end position="13"/>
    </location>
</feature>
<reference evidence="2 3" key="2">
    <citation type="submission" date="2019-01" db="EMBL/GenBank/DDBJ databases">
        <title>A chromosome length genome reference of the Java medaka (oryzias javanicus).</title>
        <authorList>
            <person name="Herpin A."/>
            <person name="Takehana Y."/>
            <person name="Naruse K."/>
            <person name="Ansai S."/>
            <person name="Kawaguchi M."/>
        </authorList>
    </citation>
    <scope>NUCLEOTIDE SEQUENCE [LARGE SCALE GENOMIC DNA]</scope>
    <source>
        <strain evidence="2">RS831</strain>
        <tissue evidence="2">Whole body</tissue>
    </source>
</reference>
<sequence>MSEQTELQFSSSWVKAGRRFVGADPQSSSMDQREDTQEGAPPSKKWRGGNHDNQSKAQRGQQVTQRVQSAAFSCGSMKSDRSKDQPPFFRTEPEPSDSHVHREKKRSGPQSGESEPDHLLMDSSGKTSLMKELLRFLLFQRCWPAGDVWRTSDQSEEQK</sequence>
<feature type="compositionally biased region" description="Basic and acidic residues" evidence="1">
    <location>
        <begin position="91"/>
        <end position="100"/>
    </location>
</feature>
<gene>
    <name evidence="2" type="ORF">OJAV_G00167280</name>
</gene>
<organism evidence="2 3">
    <name type="scientific">Oryzias javanicus</name>
    <name type="common">Javanese ricefish</name>
    <name type="synonym">Aplocheilus javanicus</name>
    <dbReference type="NCBI Taxonomy" id="123683"/>
    <lineage>
        <taxon>Eukaryota</taxon>
        <taxon>Metazoa</taxon>
        <taxon>Chordata</taxon>
        <taxon>Craniata</taxon>
        <taxon>Vertebrata</taxon>
        <taxon>Euteleostomi</taxon>
        <taxon>Actinopterygii</taxon>
        <taxon>Neopterygii</taxon>
        <taxon>Teleostei</taxon>
        <taxon>Neoteleostei</taxon>
        <taxon>Acanthomorphata</taxon>
        <taxon>Ovalentaria</taxon>
        <taxon>Atherinomorphae</taxon>
        <taxon>Beloniformes</taxon>
        <taxon>Adrianichthyidae</taxon>
        <taxon>Oryziinae</taxon>
        <taxon>Oryzias</taxon>
    </lineage>
</organism>
<evidence type="ECO:0000256" key="1">
    <source>
        <dbReference type="SAM" id="MobiDB-lite"/>
    </source>
</evidence>
<feature type="compositionally biased region" description="Polar residues" evidence="1">
    <location>
        <begin position="55"/>
        <end position="71"/>
    </location>
</feature>